<dbReference type="InterPro" id="IPR050600">
    <property type="entry name" value="SETD3_SETD6_MTase"/>
</dbReference>
<reference evidence="2" key="1">
    <citation type="submission" date="2022-11" db="UniProtKB">
        <authorList>
            <consortium name="WormBaseParasite"/>
        </authorList>
    </citation>
    <scope>IDENTIFICATION</scope>
</reference>
<dbReference type="AlphaFoldDB" id="A0A914V9Z4"/>
<dbReference type="PANTHER" id="PTHR13271:SF151">
    <property type="entry name" value="SET DOMAIN-CONTAINING PROTEIN 4"/>
    <property type="match status" value="1"/>
</dbReference>
<dbReference type="Gene3D" id="3.90.1410.10">
    <property type="entry name" value="set domain protein methyltransferase, domain 1"/>
    <property type="match status" value="1"/>
</dbReference>
<dbReference type="Proteomes" id="UP000887566">
    <property type="component" value="Unplaced"/>
</dbReference>
<dbReference type="PANTHER" id="PTHR13271">
    <property type="entry name" value="UNCHARACTERIZED PUTATIVE METHYLTRANSFERASE"/>
    <property type="match status" value="1"/>
</dbReference>
<evidence type="ECO:0000313" key="2">
    <source>
        <dbReference type="WBParaSite" id="PSAMB.scaffold17272size1161.g37218.t1"/>
    </source>
</evidence>
<proteinExistence type="predicted"/>
<keyword evidence="1" id="KW-1185">Reference proteome</keyword>
<evidence type="ECO:0000313" key="1">
    <source>
        <dbReference type="Proteomes" id="UP000887566"/>
    </source>
</evidence>
<dbReference type="SUPFAM" id="SSF82199">
    <property type="entry name" value="SET domain"/>
    <property type="match status" value="1"/>
</dbReference>
<sequence>MDDFIRWLADRGLQVGSRLQPRYTEATGWGIYAVDTVRPGETVLRVPDSLLIRASTVTSRSPYDEAIKKHHGLLTPFDTLVLFFCFEDEATSDYGPYLRMLPRTFSTPAVVCPDLAAEALPKAAQPLLHSQREELVQIYDKLAKVSNEFTDEPLSKERFLWAWHVVNTRCIYVENKHDPALDNSHGDTIVIVPFVDLLNHAPDAQ</sequence>
<dbReference type="GO" id="GO:0016279">
    <property type="term" value="F:protein-lysine N-methyltransferase activity"/>
    <property type="evidence" value="ECO:0007669"/>
    <property type="project" value="TreeGrafter"/>
</dbReference>
<dbReference type="WBParaSite" id="PSAMB.scaffold17272size1161.g37218.t1">
    <property type="protein sequence ID" value="PSAMB.scaffold17272size1161.g37218.t1"/>
    <property type="gene ID" value="PSAMB.scaffold17272size1161.g37218"/>
</dbReference>
<protein>
    <submittedName>
        <fullName evidence="2">SET domain-containing protein</fullName>
    </submittedName>
</protein>
<name>A0A914V9Z4_9BILA</name>
<accession>A0A914V9Z4</accession>
<organism evidence="1 2">
    <name type="scientific">Plectus sambesii</name>
    <dbReference type="NCBI Taxonomy" id="2011161"/>
    <lineage>
        <taxon>Eukaryota</taxon>
        <taxon>Metazoa</taxon>
        <taxon>Ecdysozoa</taxon>
        <taxon>Nematoda</taxon>
        <taxon>Chromadorea</taxon>
        <taxon>Plectida</taxon>
        <taxon>Plectina</taxon>
        <taxon>Plectoidea</taxon>
        <taxon>Plectidae</taxon>
        <taxon>Plectus</taxon>
    </lineage>
</organism>
<dbReference type="InterPro" id="IPR046341">
    <property type="entry name" value="SET_dom_sf"/>
</dbReference>